<evidence type="ECO:0008006" key="3">
    <source>
        <dbReference type="Google" id="ProtNLM"/>
    </source>
</evidence>
<evidence type="ECO:0000313" key="1">
    <source>
        <dbReference type="EMBL" id="KAK0452023.1"/>
    </source>
</evidence>
<dbReference type="EMBL" id="JAUEPS010000032">
    <property type="protein sequence ID" value="KAK0452023.1"/>
    <property type="molecule type" value="Genomic_DNA"/>
</dbReference>
<gene>
    <name evidence="1" type="ORF">EV420DRAFT_703161</name>
</gene>
<keyword evidence="2" id="KW-1185">Reference proteome</keyword>
<sequence>MQSVELDLSVKMPDIPIEIIEEILDHLRSDKQMLKVCSLVLRSFYPRTRHYLFQFIRISDILGDSMHRLRVLARTSPHIFIHFNSAEIHSSYDPSTLRQVQLPLFLMANLTSLSIKNTSTSLKCFRTIIFGLPLLKSLILESSIFDVEDTSDLPSSSIIVNKPCLEKLHIHHLHSGLSDFLPFVFRYRDVFLESLQEFYINMYNLRGKDLSLCCDIIRAASQFRTLKSLHVLGTSNCLLTQWFDVKPLFLPLRLKSLSFDINYRALEGGTDISAMQWFLNAFPDSPQLRYLENLRIDMSVKTFDDFADEDEIWVLFAHLGSMLSLIETFWCLQLTYICDYQVTEEIKCAMLSLTLENLPSLRENDVMKISLHGTSVA</sequence>
<accession>A0AA39K4H6</accession>
<dbReference type="InterPro" id="IPR032675">
    <property type="entry name" value="LRR_dom_sf"/>
</dbReference>
<dbReference type="SUPFAM" id="SSF52047">
    <property type="entry name" value="RNI-like"/>
    <property type="match status" value="1"/>
</dbReference>
<dbReference type="Proteomes" id="UP001175211">
    <property type="component" value="Unassembled WGS sequence"/>
</dbReference>
<dbReference type="Gene3D" id="3.80.10.10">
    <property type="entry name" value="Ribonuclease Inhibitor"/>
    <property type="match status" value="1"/>
</dbReference>
<proteinExistence type="predicted"/>
<organism evidence="1 2">
    <name type="scientific">Armillaria tabescens</name>
    <name type="common">Ringless honey mushroom</name>
    <name type="synonym">Agaricus tabescens</name>
    <dbReference type="NCBI Taxonomy" id="1929756"/>
    <lineage>
        <taxon>Eukaryota</taxon>
        <taxon>Fungi</taxon>
        <taxon>Dikarya</taxon>
        <taxon>Basidiomycota</taxon>
        <taxon>Agaricomycotina</taxon>
        <taxon>Agaricomycetes</taxon>
        <taxon>Agaricomycetidae</taxon>
        <taxon>Agaricales</taxon>
        <taxon>Marasmiineae</taxon>
        <taxon>Physalacriaceae</taxon>
        <taxon>Desarmillaria</taxon>
    </lineage>
</organism>
<dbReference type="GeneID" id="85366703"/>
<dbReference type="AlphaFoldDB" id="A0AA39K4H6"/>
<reference evidence="1" key="1">
    <citation type="submission" date="2023-06" db="EMBL/GenBank/DDBJ databases">
        <authorList>
            <consortium name="Lawrence Berkeley National Laboratory"/>
            <person name="Ahrendt S."/>
            <person name="Sahu N."/>
            <person name="Indic B."/>
            <person name="Wong-Bajracharya J."/>
            <person name="Merenyi Z."/>
            <person name="Ke H.-M."/>
            <person name="Monk M."/>
            <person name="Kocsube S."/>
            <person name="Drula E."/>
            <person name="Lipzen A."/>
            <person name="Balint B."/>
            <person name="Henrissat B."/>
            <person name="Andreopoulos B."/>
            <person name="Martin F.M."/>
            <person name="Harder C.B."/>
            <person name="Rigling D."/>
            <person name="Ford K.L."/>
            <person name="Foster G.D."/>
            <person name="Pangilinan J."/>
            <person name="Papanicolaou A."/>
            <person name="Barry K."/>
            <person name="LaButti K."/>
            <person name="Viragh M."/>
            <person name="Koriabine M."/>
            <person name="Yan M."/>
            <person name="Riley R."/>
            <person name="Champramary S."/>
            <person name="Plett K.L."/>
            <person name="Tsai I.J."/>
            <person name="Slot J."/>
            <person name="Sipos G."/>
            <person name="Plett J."/>
            <person name="Nagy L.G."/>
            <person name="Grigoriev I.V."/>
        </authorList>
    </citation>
    <scope>NUCLEOTIDE SEQUENCE</scope>
    <source>
        <strain evidence="1">CCBAS 213</strain>
    </source>
</reference>
<comment type="caution">
    <text evidence="1">The sequence shown here is derived from an EMBL/GenBank/DDBJ whole genome shotgun (WGS) entry which is preliminary data.</text>
</comment>
<evidence type="ECO:0000313" key="2">
    <source>
        <dbReference type="Proteomes" id="UP001175211"/>
    </source>
</evidence>
<dbReference type="RefSeq" id="XP_060327857.1">
    <property type="nucleotide sequence ID" value="XM_060483155.1"/>
</dbReference>
<protein>
    <recommendedName>
        <fullName evidence="3">F-box domain-containing protein</fullName>
    </recommendedName>
</protein>
<name>A0AA39K4H6_ARMTA</name>